<dbReference type="EMBL" id="JAJQKU010000002">
    <property type="protein sequence ID" value="MCD9096754.1"/>
    <property type="molecule type" value="Genomic_DNA"/>
</dbReference>
<organism evidence="2 3">
    <name type="scientific">Luteimonas fraxinea</name>
    <dbReference type="NCBI Taxonomy" id="2901869"/>
    <lineage>
        <taxon>Bacteria</taxon>
        <taxon>Pseudomonadati</taxon>
        <taxon>Pseudomonadota</taxon>
        <taxon>Gammaproteobacteria</taxon>
        <taxon>Lysobacterales</taxon>
        <taxon>Lysobacteraceae</taxon>
        <taxon>Luteimonas</taxon>
    </lineage>
</organism>
<protein>
    <submittedName>
        <fullName evidence="2">Uncharacterized protein</fullName>
    </submittedName>
</protein>
<evidence type="ECO:0000313" key="2">
    <source>
        <dbReference type="EMBL" id="MCD9096754.1"/>
    </source>
</evidence>
<dbReference type="Proteomes" id="UP001430360">
    <property type="component" value="Unassembled WGS sequence"/>
</dbReference>
<proteinExistence type="predicted"/>
<feature type="region of interest" description="Disordered" evidence="1">
    <location>
        <begin position="1"/>
        <end position="29"/>
    </location>
</feature>
<evidence type="ECO:0000256" key="1">
    <source>
        <dbReference type="SAM" id="MobiDB-lite"/>
    </source>
</evidence>
<accession>A0ABS8UDF7</accession>
<name>A0ABS8UDF7_9GAMM</name>
<comment type="caution">
    <text evidence="2">The sequence shown here is derived from an EMBL/GenBank/DDBJ whole genome shotgun (WGS) entry which is preliminary data.</text>
</comment>
<keyword evidence="3" id="KW-1185">Reference proteome</keyword>
<dbReference type="RefSeq" id="WP_232135662.1">
    <property type="nucleotide sequence ID" value="NZ_CP089507.1"/>
</dbReference>
<gene>
    <name evidence="2" type="ORF">LTT95_07340</name>
</gene>
<reference evidence="2" key="1">
    <citation type="submission" date="2021-12" db="EMBL/GenBank/DDBJ databases">
        <authorList>
            <person name="Ulrich A."/>
        </authorList>
    </citation>
    <scope>NUCLEOTIDE SEQUENCE</scope>
    <source>
        <strain evidence="2">A1P009</strain>
    </source>
</reference>
<sequence length="46" mass="4611">MDARLAHHAVGAGTVSAADGSMSASARNPRLSPIEHAIAALQESNA</sequence>
<evidence type="ECO:0000313" key="3">
    <source>
        <dbReference type="Proteomes" id="UP001430360"/>
    </source>
</evidence>
<reference evidence="2" key="2">
    <citation type="journal article" date="2022" name="Syst. Appl. Microbiol.">
        <title>Physiological and genomic characterisation of Luteimonas fraxinea sp. nov., a bacterial species associated with trees tolerant to ash dieback.</title>
        <authorList>
            <person name="Ulrich K."/>
            <person name="Becker R."/>
            <person name="Behrendt U."/>
            <person name="Kube M."/>
            <person name="Schneck V."/>
            <person name="Ulrich A."/>
        </authorList>
    </citation>
    <scope>NUCLEOTIDE SEQUENCE</scope>
    <source>
        <strain evidence="2">A1P009</strain>
    </source>
</reference>